<dbReference type="Proteomes" id="UP000570361">
    <property type="component" value="Unassembled WGS sequence"/>
</dbReference>
<evidence type="ECO:0000313" key="2">
    <source>
        <dbReference type="Proteomes" id="UP000570361"/>
    </source>
</evidence>
<dbReference type="EMBL" id="JACHXK010000010">
    <property type="protein sequence ID" value="MBB3112118.1"/>
    <property type="molecule type" value="Genomic_DNA"/>
</dbReference>
<keyword evidence="2" id="KW-1185">Reference proteome</keyword>
<reference evidence="1 2" key="1">
    <citation type="submission" date="2020-08" db="EMBL/GenBank/DDBJ databases">
        <title>Genomic Encyclopedia of Type Strains, Phase III (KMG-III): the genomes of soil and plant-associated and newly described type strains.</title>
        <authorList>
            <person name="Whitman W."/>
        </authorList>
    </citation>
    <scope>NUCLEOTIDE SEQUENCE [LARGE SCALE GENOMIC DNA]</scope>
    <source>
        <strain evidence="1 2">CECT 5862</strain>
    </source>
</reference>
<evidence type="ECO:0000313" key="1">
    <source>
        <dbReference type="EMBL" id="MBB3112118.1"/>
    </source>
</evidence>
<gene>
    <name evidence="1" type="ORF">FHS18_004196</name>
</gene>
<dbReference type="AlphaFoldDB" id="A0A7W5B0I6"/>
<name>A0A7W5B0I6_9BACL</name>
<protein>
    <submittedName>
        <fullName evidence="1">Uncharacterized protein</fullName>
    </submittedName>
</protein>
<accession>A0A7W5B0I6</accession>
<sequence>MSLIHLNHFIESGYYEQLKECIKYADKLKDRIRDKLDNQEIDRYVWEENGVVGKFRILKRYRYDHANLHEYLFNYGLLPVTTSIKTELLFDHEKKILKEAMGDELTKEIQVRFHRDNKSDIPSRLNRKTLEVSQISTSDCVQLWMDNKRVLDILTKQWNLIKSAIGDCYSNGDNREVRSEHGRLTIRKKYIIPPLNVLGILGEEALLRSAYINTEKLEEYAVRGFLSKLEINKFRQVTSINRQFLLMELEVEKKVEAWLSRRREKLMKISMNK</sequence>
<proteinExistence type="predicted"/>
<dbReference type="RefSeq" id="WP_183602074.1">
    <property type="nucleotide sequence ID" value="NZ_JACHXK010000010.1"/>
</dbReference>
<comment type="caution">
    <text evidence="1">The sequence shown here is derived from an EMBL/GenBank/DDBJ whole genome shotgun (WGS) entry which is preliminary data.</text>
</comment>
<organism evidence="1 2">
    <name type="scientific">Paenibacillus phyllosphaerae</name>
    <dbReference type="NCBI Taxonomy" id="274593"/>
    <lineage>
        <taxon>Bacteria</taxon>
        <taxon>Bacillati</taxon>
        <taxon>Bacillota</taxon>
        <taxon>Bacilli</taxon>
        <taxon>Bacillales</taxon>
        <taxon>Paenibacillaceae</taxon>
        <taxon>Paenibacillus</taxon>
    </lineage>
</organism>